<dbReference type="STRING" id="1408189.CLAC_02185"/>
<protein>
    <recommendedName>
        <fullName evidence="5">Type VII secretion-associated protein</fullName>
    </recommendedName>
</protein>
<evidence type="ECO:0000313" key="4">
    <source>
        <dbReference type="Proteomes" id="UP000058446"/>
    </source>
</evidence>
<dbReference type="Proteomes" id="UP000058446">
    <property type="component" value="Chromosome"/>
</dbReference>
<keyword evidence="2" id="KW-0812">Transmembrane</keyword>
<sequence length="440" mass="47009">MDSLDTLREGTWHLWGMAAVGLNHQFTPTPDARRSLLQSIHTVVIPSYWALPRQRKLAQKLIDQGINPVIVKLADAVSELEPPSVAHSIIVEVEKERVCVTRTTGPRRVSRLIHTVGGGEGAALVETVIAVAYQLTASPDDPSGVPDPVEVNGGRGVTEYPKKWVDSVEFIVAETPPGYPVLRRQPLVDRLRSRGFLSFVVPCESLADSPMPTPTPRPAEPTPDFGGVPSGSEEPSQKAQVAVAIGVLAVSVVVLAGLIWAIPHMGARDAEGSFPPAPSESRSVHAQPSVASPPPPKPQDPAPIDVDIEFAGVALSLPGGWQRDDTSPRDRLIAVNGGDMRVVAQSYPLSDGASLEHIVAGLTSHSEVDATMSIPVRSQLYGIDMVTLQERPPSGQSVVLWHHKIIDGVQVSVGCQFRGSDIPRQRPACEKAVQSAIPAL</sequence>
<dbReference type="RefSeq" id="WP_053411498.1">
    <property type="nucleotide sequence ID" value="NZ_CP006841.1"/>
</dbReference>
<name>A0A0K2H2X4_9CORY</name>
<feature type="transmembrane region" description="Helical" evidence="2">
    <location>
        <begin position="241"/>
        <end position="262"/>
    </location>
</feature>
<keyword evidence="4" id="KW-1185">Reference proteome</keyword>
<dbReference type="EMBL" id="CP006841">
    <property type="protein sequence ID" value="ALA68400.1"/>
    <property type="molecule type" value="Genomic_DNA"/>
</dbReference>
<feature type="region of interest" description="Disordered" evidence="1">
    <location>
        <begin position="207"/>
        <end position="234"/>
    </location>
</feature>
<feature type="compositionally biased region" description="Pro residues" evidence="1">
    <location>
        <begin position="211"/>
        <end position="221"/>
    </location>
</feature>
<keyword evidence="2" id="KW-0472">Membrane</keyword>
<keyword evidence="2" id="KW-1133">Transmembrane helix</keyword>
<dbReference type="NCBIfam" id="TIGR03931">
    <property type="entry name" value="T7SS_Rv3446c"/>
    <property type="match status" value="1"/>
</dbReference>
<evidence type="ECO:0000256" key="2">
    <source>
        <dbReference type="SAM" id="Phobius"/>
    </source>
</evidence>
<accession>A0A0K2H2X4</accession>
<feature type="compositionally biased region" description="Pro residues" evidence="1">
    <location>
        <begin position="291"/>
        <end position="301"/>
    </location>
</feature>
<dbReference type="PATRIC" id="fig|1408189.4.peg.433"/>
<reference evidence="3 4" key="1">
    <citation type="submission" date="2013-10" db="EMBL/GenBank/DDBJ databases">
        <title>Complete genome sequence of Corynebacterium lactis DSM 45799(T), isolated from raw cow milk.</title>
        <authorList>
            <person name="Ruckert C."/>
            <person name="Albersmeier A."/>
            <person name="Lipski A."/>
            <person name="Kalinowski J."/>
        </authorList>
    </citation>
    <scope>NUCLEOTIDE SEQUENCE [LARGE SCALE GENOMIC DNA]</scope>
    <source>
        <strain evidence="3 4">RW2-5</strain>
    </source>
</reference>
<dbReference type="AlphaFoldDB" id="A0A0K2H2X4"/>
<evidence type="ECO:0008006" key="5">
    <source>
        <dbReference type="Google" id="ProtNLM"/>
    </source>
</evidence>
<dbReference type="KEGG" id="clw:CLAC_02185"/>
<proteinExistence type="predicted"/>
<evidence type="ECO:0000256" key="1">
    <source>
        <dbReference type="SAM" id="MobiDB-lite"/>
    </source>
</evidence>
<evidence type="ECO:0000313" key="3">
    <source>
        <dbReference type="EMBL" id="ALA68400.1"/>
    </source>
</evidence>
<dbReference type="InterPro" id="IPR023840">
    <property type="entry name" value="T7SS_Rv3446c"/>
</dbReference>
<gene>
    <name evidence="3" type="ORF">CLAC_02185</name>
</gene>
<organism evidence="3 4">
    <name type="scientific">Corynebacterium lactis RW2-5</name>
    <dbReference type="NCBI Taxonomy" id="1408189"/>
    <lineage>
        <taxon>Bacteria</taxon>
        <taxon>Bacillati</taxon>
        <taxon>Actinomycetota</taxon>
        <taxon>Actinomycetes</taxon>
        <taxon>Mycobacteriales</taxon>
        <taxon>Corynebacteriaceae</taxon>
        <taxon>Corynebacterium</taxon>
    </lineage>
</organism>
<feature type="region of interest" description="Disordered" evidence="1">
    <location>
        <begin position="270"/>
        <end position="304"/>
    </location>
</feature>